<reference evidence="3" key="1">
    <citation type="submission" date="2016-07" db="EMBL/GenBank/DDBJ databases">
        <authorList>
            <person name="Florea S."/>
            <person name="Webb J.S."/>
            <person name="Jaromczyk J."/>
            <person name="Schardl C.L."/>
        </authorList>
    </citation>
    <scope>NUCLEOTIDE SEQUENCE [LARGE SCALE GENOMIC DNA]</scope>
    <source>
        <strain evidence="3">KCTC 42131</strain>
    </source>
</reference>
<dbReference type="InterPro" id="IPR011249">
    <property type="entry name" value="Metalloenz_LuxS/M16"/>
</dbReference>
<dbReference type="OrthoDB" id="9762027at2"/>
<dbReference type="SUPFAM" id="SSF63411">
    <property type="entry name" value="LuxS/MPP-like metallohydrolase"/>
    <property type="match status" value="4"/>
</dbReference>
<dbReference type="GO" id="GO:0046872">
    <property type="term" value="F:metal ion binding"/>
    <property type="evidence" value="ECO:0007669"/>
    <property type="project" value="InterPro"/>
</dbReference>
<dbReference type="PANTHER" id="PTHR43016">
    <property type="entry name" value="PRESEQUENCE PROTEASE"/>
    <property type="match status" value="1"/>
</dbReference>
<dbReference type="FunFam" id="3.30.830.10:FF:000011">
    <property type="entry name" value="Presequence protease, mitochondrial"/>
    <property type="match status" value="1"/>
</dbReference>
<dbReference type="Pfam" id="PF05193">
    <property type="entry name" value="Peptidase_M16_C"/>
    <property type="match status" value="1"/>
</dbReference>
<organism evidence="2 3">
    <name type="scientific">Pseudohongiella acticola</name>
    <dbReference type="NCBI Taxonomy" id="1524254"/>
    <lineage>
        <taxon>Bacteria</taxon>
        <taxon>Pseudomonadati</taxon>
        <taxon>Pseudomonadota</taxon>
        <taxon>Gammaproteobacteria</taxon>
        <taxon>Pseudomonadales</taxon>
        <taxon>Pseudohongiellaceae</taxon>
        <taxon>Pseudohongiella</taxon>
    </lineage>
</organism>
<dbReference type="InterPro" id="IPR011765">
    <property type="entry name" value="Pept_M16_N"/>
</dbReference>
<dbReference type="InterPro" id="IPR013578">
    <property type="entry name" value="Peptidase_M16C_assoc"/>
</dbReference>
<keyword evidence="3" id="KW-1185">Reference proteome</keyword>
<dbReference type="Pfam" id="PF22516">
    <property type="entry name" value="PreP_C"/>
    <property type="match status" value="1"/>
</dbReference>
<gene>
    <name evidence="2" type="ORF">PHACT_00260</name>
</gene>
<dbReference type="Gene3D" id="3.30.830.10">
    <property type="entry name" value="Metalloenzyme, LuxS/M16 peptidase-like"/>
    <property type="match status" value="4"/>
</dbReference>
<comment type="caution">
    <text evidence="2">The sequence shown here is derived from an EMBL/GenBank/DDBJ whole genome shotgun (WGS) entry which is preliminary data.</text>
</comment>
<proteinExistence type="predicted"/>
<evidence type="ECO:0000313" key="2">
    <source>
        <dbReference type="EMBL" id="OFE11779.1"/>
    </source>
</evidence>
<dbReference type="RefSeq" id="WP_070115405.1">
    <property type="nucleotide sequence ID" value="NZ_MASR01000001.1"/>
</dbReference>
<dbReference type="AlphaFoldDB" id="A0A1E8CHA3"/>
<sequence>MSQTPTRSHAAFKWLRSQSIPSLQLDMHEFEHERTGARHFHLAADNPENVFLVALRTLPMDSCGVAHILEHTALCGSERYPVRDPFFMMIRRSLNTFMNAFTSSDCTAYPFASKNRKDFDNLLQVYLDAVFFSNLDELDFAQEGHRLAFVEEDNINSDLTYKGVVYNEMKGAMSSATARLWQSMSSYLFPTSTYHYNSGGEPSHIPDLSYADLKDFYKTHYHPSNAIFMTYGDIPAHEHQAKFEELALKRFDKLDIHLSAKDEKRYLAPVRVQESYSVDADDGTDDKTHVVLAWLLGKSTDLEALFKAQLLSAVLLDNSASPLLDALETSELGKSPSPLCGLEDSNREMSFLCGLEGCAPDAANDVEQMVLDTLKRVADEGVDADQVESALHQLELHQREIAGDSYPYGLQLMMAGLSTAVHRGDPIKLLDIEPVLVQLREDIKDPNFIPDLIRNLILNNPHQVVLTLTPDTEISRREADAEIARLQAIKASLSDADKAAILDQNQRLAKRQVQEDDPDVLPKIGLEDVPAELPLIHSEQLQCAGAPLSWYAQGTNGLCYQQVVVDLPNLDDELLAVLPWYTSCLAELGVGDKGYAEVQAWQAAVCGGINCYASVRATPDDEQQSKAIIVMSSKALVAKQAQMTELLHDTFFNVRFDEGKRIRELLEQIAARQQSSVTGRGHALAINLASSGMSPTARLSHQFSGLQGIKNLKTLTRELKQPEKLDALLAKLSRIHQQVIASPRRFLLVGEEQHRDTLLGTLEASWSNAPAVSASAESLQLTPIRETTRELWSTNTQVHFCAKAYPTVPGGHPDHAVLSVLGGFMRNAFLHRAIREQGGAYGAGADQDGGSASFRFFSYRDPRLLETLKDFDAAIDWVINEEHHERLVEEAILGVISSMDRSVSPAGAAKQDYYSALFGRTREARMAFRKRVLAVTVADLQRVCAQYLKPENASIGVVSNSQQQAIAEQLGLKVKAL</sequence>
<dbReference type="Pfam" id="PF00675">
    <property type="entry name" value="Peptidase_M16"/>
    <property type="match status" value="1"/>
</dbReference>
<dbReference type="Pfam" id="PF08367">
    <property type="entry name" value="M16C_assoc"/>
    <property type="match status" value="1"/>
</dbReference>
<protein>
    <submittedName>
        <fullName evidence="2">Peptidase M16</fullName>
    </submittedName>
</protein>
<dbReference type="PANTHER" id="PTHR43016:SF13">
    <property type="entry name" value="PRESEQUENCE PROTEASE, MITOCHONDRIAL"/>
    <property type="match status" value="1"/>
</dbReference>
<dbReference type="Proteomes" id="UP000175669">
    <property type="component" value="Unassembled WGS sequence"/>
</dbReference>
<feature type="domain" description="Peptidase M16C associated" evidence="1">
    <location>
        <begin position="468"/>
        <end position="715"/>
    </location>
</feature>
<name>A0A1E8CHA3_9GAMM</name>
<dbReference type="STRING" id="1524254.PHACT_00260"/>
<dbReference type="SMART" id="SM01264">
    <property type="entry name" value="M16C_associated"/>
    <property type="match status" value="1"/>
</dbReference>
<dbReference type="GO" id="GO:0006508">
    <property type="term" value="P:proteolysis"/>
    <property type="evidence" value="ECO:0007669"/>
    <property type="project" value="InterPro"/>
</dbReference>
<dbReference type="InterPro" id="IPR007863">
    <property type="entry name" value="Peptidase_M16_C"/>
</dbReference>
<dbReference type="InterPro" id="IPR055130">
    <property type="entry name" value="PreP_C"/>
</dbReference>
<accession>A0A1E8CHA3</accession>
<evidence type="ECO:0000259" key="1">
    <source>
        <dbReference type="SMART" id="SM01264"/>
    </source>
</evidence>
<evidence type="ECO:0000313" key="3">
    <source>
        <dbReference type="Proteomes" id="UP000175669"/>
    </source>
</evidence>
<dbReference type="EMBL" id="MASR01000001">
    <property type="protein sequence ID" value="OFE11779.1"/>
    <property type="molecule type" value="Genomic_DNA"/>
</dbReference>